<dbReference type="AlphaFoldDB" id="A0A0N4YBJ1"/>
<reference evidence="4" key="1">
    <citation type="submission" date="2017-02" db="UniProtKB">
        <authorList>
            <consortium name="WormBaseParasite"/>
        </authorList>
    </citation>
    <scope>IDENTIFICATION</scope>
</reference>
<dbReference type="OMA" id="HEIAAYH"/>
<reference evidence="2 3" key="2">
    <citation type="submission" date="2018-11" db="EMBL/GenBank/DDBJ databases">
        <authorList>
            <consortium name="Pathogen Informatics"/>
        </authorList>
    </citation>
    <scope>NUCLEOTIDE SEQUENCE [LARGE SCALE GENOMIC DNA]</scope>
</reference>
<dbReference type="EMBL" id="UYSL01021157">
    <property type="protein sequence ID" value="VDL77426.1"/>
    <property type="molecule type" value="Genomic_DNA"/>
</dbReference>
<dbReference type="PANTHER" id="PTHR46163:SF5">
    <property type="entry name" value="TYROSINE-PROTEIN PHOSPHATASE"/>
    <property type="match status" value="1"/>
</dbReference>
<evidence type="ECO:0000313" key="4">
    <source>
        <dbReference type="WBParaSite" id="NBR_0001383601-mRNA-1"/>
    </source>
</evidence>
<organism evidence="4">
    <name type="scientific">Nippostrongylus brasiliensis</name>
    <name type="common">Rat hookworm</name>
    <dbReference type="NCBI Taxonomy" id="27835"/>
    <lineage>
        <taxon>Eukaryota</taxon>
        <taxon>Metazoa</taxon>
        <taxon>Ecdysozoa</taxon>
        <taxon>Nematoda</taxon>
        <taxon>Chromadorea</taxon>
        <taxon>Rhabditida</taxon>
        <taxon>Rhabditina</taxon>
        <taxon>Rhabditomorpha</taxon>
        <taxon>Strongyloidea</taxon>
        <taxon>Heligmosomidae</taxon>
        <taxon>Nippostrongylus</taxon>
    </lineage>
</organism>
<sequence length="179" mass="20281">MAAAAVNKRESLGRRKIGTTGGGSQERVGTVAPEIDKTIDNFVETTLEMGMYLSPFYLIKDKGVEGIRKQFHEIAAYHAPDAMYKYTAFAANPAKNRYNDVVCLDRTRVILRQDVPPLSGYIHANWVKFEKHDKEFIATQGPLEDTVGDFWRMVLQEQCPSIVNLTKVCNTISYLKQQY</sequence>
<accession>A0A0N4YBJ1</accession>
<dbReference type="SMART" id="SM00194">
    <property type="entry name" value="PTPc"/>
    <property type="match status" value="1"/>
</dbReference>
<dbReference type="InterPro" id="IPR000242">
    <property type="entry name" value="PTP_cat"/>
</dbReference>
<dbReference type="Pfam" id="PF00102">
    <property type="entry name" value="Y_phosphatase"/>
    <property type="match status" value="1"/>
</dbReference>
<proteinExistence type="predicted"/>
<keyword evidence="3" id="KW-1185">Reference proteome</keyword>
<protein>
    <submittedName>
        <fullName evidence="4">Tyrosine-protein phosphatase domain-containing protein</fullName>
    </submittedName>
</protein>
<dbReference type="GO" id="GO:0004725">
    <property type="term" value="F:protein tyrosine phosphatase activity"/>
    <property type="evidence" value="ECO:0007669"/>
    <property type="project" value="InterPro"/>
</dbReference>
<feature type="domain" description="Tyrosine-protein phosphatase" evidence="1">
    <location>
        <begin position="67"/>
        <end position="179"/>
    </location>
</feature>
<gene>
    <name evidence="2" type="ORF">NBR_LOCUS13837</name>
</gene>
<dbReference type="PROSITE" id="PS50055">
    <property type="entry name" value="TYR_PHOSPHATASE_PTP"/>
    <property type="match status" value="1"/>
</dbReference>
<dbReference type="STRING" id="27835.A0A0N4YBJ1"/>
<dbReference type="Gene3D" id="3.90.190.10">
    <property type="entry name" value="Protein tyrosine phosphatase superfamily"/>
    <property type="match status" value="1"/>
</dbReference>
<dbReference type="InterPro" id="IPR052782">
    <property type="entry name" value="Oocyte-zygote_transition_reg"/>
</dbReference>
<dbReference type="SUPFAM" id="SSF52799">
    <property type="entry name" value="(Phosphotyrosine protein) phosphatases II"/>
    <property type="match status" value="1"/>
</dbReference>
<evidence type="ECO:0000313" key="2">
    <source>
        <dbReference type="EMBL" id="VDL77426.1"/>
    </source>
</evidence>
<evidence type="ECO:0000259" key="1">
    <source>
        <dbReference type="PROSITE" id="PS50055"/>
    </source>
</evidence>
<dbReference type="PANTHER" id="PTHR46163">
    <property type="entry name" value="TYROSINE-PROTEIN PHOSPHATASE-RELATED"/>
    <property type="match status" value="1"/>
</dbReference>
<dbReference type="InterPro" id="IPR029021">
    <property type="entry name" value="Prot-tyrosine_phosphatase-like"/>
</dbReference>
<dbReference type="PRINTS" id="PR00700">
    <property type="entry name" value="PRTYPHPHTASE"/>
</dbReference>
<evidence type="ECO:0000313" key="3">
    <source>
        <dbReference type="Proteomes" id="UP000271162"/>
    </source>
</evidence>
<name>A0A0N4YBJ1_NIPBR</name>
<dbReference type="WBParaSite" id="NBR_0001383601-mRNA-1">
    <property type="protein sequence ID" value="NBR_0001383601-mRNA-1"/>
    <property type="gene ID" value="NBR_0001383601"/>
</dbReference>
<dbReference type="Proteomes" id="UP000271162">
    <property type="component" value="Unassembled WGS sequence"/>
</dbReference>